<dbReference type="InterPro" id="IPR051327">
    <property type="entry name" value="MATE_MepA_subfamily"/>
</dbReference>
<feature type="transmembrane region" description="Helical" evidence="6">
    <location>
        <begin position="300"/>
        <end position="324"/>
    </location>
</feature>
<keyword evidence="5 6" id="KW-0472">Membrane</keyword>
<dbReference type="RefSeq" id="WP_216488290.1">
    <property type="nucleotide sequence ID" value="NZ_JAHMHH010000001.1"/>
</dbReference>
<evidence type="ECO:0000256" key="1">
    <source>
        <dbReference type="ARBA" id="ARBA00004651"/>
    </source>
</evidence>
<evidence type="ECO:0000313" key="8">
    <source>
        <dbReference type="Proteomes" id="UP000718793"/>
    </source>
</evidence>
<feature type="transmembrane region" description="Helical" evidence="6">
    <location>
        <begin position="245"/>
        <end position="265"/>
    </location>
</feature>
<gene>
    <name evidence="7" type="ORF">KQ875_00345</name>
</gene>
<name>A0ABS6DNZ6_9MOLU</name>
<feature type="transmembrane region" description="Helical" evidence="6">
    <location>
        <begin position="473"/>
        <end position="495"/>
    </location>
</feature>
<evidence type="ECO:0000256" key="2">
    <source>
        <dbReference type="ARBA" id="ARBA00022475"/>
    </source>
</evidence>
<evidence type="ECO:0000256" key="6">
    <source>
        <dbReference type="SAM" id="Phobius"/>
    </source>
</evidence>
<dbReference type="EMBL" id="JAHMHH010000001">
    <property type="protein sequence ID" value="MBU4692047.1"/>
    <property type="molecule type" value="Genomic_DNA"/>
</dbReference>
<protein>
    <submittedName>
        <fullName evidence="7">Multidrug transporter MATE</fullName>
    </submittedName>
</protein>
<evidence type="ECO:0000256" key="4">
    <source>
        <dbReference type="ARBA" id="ARBA00022989"/>
    </source>
</evidence>
<organism evidence="7 8">
    <name type="scientific">Mycoplasma zalophi</name>
    <dbReference type="NCBI Taxonomy" id="191287"/>
    <lineage>
        <taxon>Bacteria</taxon>
        <taxon>Bacillati</taxon>
        <taxon>Mycoplasmatota</taxon>
        <taxon>Mollicutes</taxon>
        <taxon>Mycoplasmataceae</taxon>
        <taxon>Mycoplasma</taxon>
    </lineage>
</organism>
<feature type="transmembrane region" description="Helical" evidence="6">
    <location>
        <begin position="431"/>
        <end position="453"/>
    </location>
</feature>
<comment type="subcellular location">
    <subcellularLocation>
        <location evidence="1">Cell membrane</location>
        <topology evidence="1">Multi-pass membrane protein</topology>
    </subcellularLocation>
</comment>
<sequence length="609" mass="68701">MSAVISENKKQQRAIQLFEKTPIKKAIFIVTIPGILTMLTMGLYAFFNQVFILNFVPRTIGLLNGDLVSNSDKLYFYLDSALPQLNREQFDSMFNFYTSTLPNGEYISTISSDVMASISMNAASPFFISANAVIFLVPMGSSVYYTKCITKKVERTGKDLWATTFWSSCVVALFTTLLMFIFIWSNLTGQIVSHSKFNSASLTLLNDEFKNASFATESNLLPSHIFQGYYDASRKMATSWVNTYLYIYGSGSILQALYLLFSYLLRAEGKNSHVMIWAIVANIIGLAFDAVFIIVLKMGILGGALATLIGWVFNLGAYSIYVLIGNKQNTTWLSYKHLLHFKFRWRLLMPISLLGLSAFVRTLGVGLINLMITLLLNNLPFSDGFTNVYNWAKAAPSITLFALALFGISDGAASLLSYNYTQRNTQRIRQIYWWSLLIAAIYALLVYILVASFAKYFAISLFVPENRLKDVMLYMRINMLRMIFYSLAIGGILLFRATNDIKMSILVVSLETFITFWFVMGIAVGVGFALFNNGYPNSQSSLVVSVGFALNGLVTGIISFILSLKWLYKTLPNIDKKTKLTWSLKIENNFFEHAYKLEEEYKKSLITNN</sequence>
<dbReference type="Proteomes" id="UP000718793">
    <property type="component" value="Unassembled WGS sequence"/>
</dbReference>
<feature type="transmembrane region" description="Helical" evidence="6">
    <location>
        <begin position="165"/>
        <end position="184"/>
    </location>
</feature>
<accession>A0ABS6DNZ6</accession>
<dbReference type="PANTHER" id="PTHR43823:SF3">
    <property type="entry name" value="MULTIDRUG EXPORT PROTEIN MEPA"/>
    <property type="match status" value="1"/>
</dbReference>
<keyword evidence="2" id="KW-1003">Cell membrane</keyword>
<evidence type="ECO:0000256" key="5">
    <source>
        <dbReference type="ARBA" id="ARBA00023136"/>
    </source>
</evidence>
<evidence type="ECO:0000313" key="7">
    <source>
        <dbReference type="EMBL" id="MBU4692047.1"/>
    </source>
</evidence>
<dbReference type="PANTHER" id="PTHR43823">
    <property type="entry name" value="SPORULATION PROTEIN YKVU"/>
    <property type="match status" value="1"/>
</dbReference>
<reference evidence="7" key="1">
    <citation type="submission" date="2021-06" db="EMBL/GenBank/DDBJ databases">
        <title>Novel Mycoplasma species detected in California sea lions (Zalophus californianus) from the USA.</title>
        <authorList>
            <person name="Volokhov D.V."/>
            <person name="Furtak V.A."/>
            <person name="Zagorodnyaya T.A."/>
        </authorList>
    </citation>
    <scope>NUCLEOTIDE SEQUENCE [LARGE SCALE GENOMIC DNA]</scope>
    <source>
        <strain evidence="7">CSL 5346</strain>
    </source>
</reference>
<keyword evidence="8" id="KW-1185">Reference proteome</keyword>
<feature type="transmembrane region" description="Helical" evidence="6">
    <location>
        <begin position="345"/>
        <end position="374"/>
    </location>
</feature>
<keyword evidence="4 6" id="KW-1133">Transmembrane helix</keyword>
<feature type="transmembrane region" description="Helical" evidence="6">
    <location>
        <begin position="394"/>
        <end position="419"/>
    </location>
</feature>
<evidence type="ECO:0000256" key="3">
    <source>
        <dbReference type="ARBA" id="ARBA00022692"/>
    </source>
</evidence>
<feature type="transmembrane region" description="Helical" evidence="6">
    <location>
        <begin position="126"/>
        <end position="145"/>
    </location>
</feature>
<comment type="caution">
    <text evidence="7">The sequence shown here is derived from an EMBL/GenBank/DDBJ whole genome shotgun (WGS) entry which is preliminary data.</text>
</comment>
<feature type="transmembrane region" description="Helical" evidence="6">
    <location>
        <begin position="274"/>
        <end position="294"/>
    </location>
</feature>
<keyword evidence="3 6" id="KW-0812">Transmembrane</keyword>
<feature type="transmembrane region" description="Helical" evidence="6">
    <location>
        <begin position="26"/>
        <end position="47"/>
    </location>
</feature>
<feature type="transmembrane region" description="Helical" evidence="6">
    <location>
        <begin position="543"/>
        <end position="568"/>
    </location>
</feature>
<feature type="transmembrane region" description="Helical" evidence="6">
    <location>
        <begin position="507"/>
        <end position="531"/>
    </location>
</feature>
<proteinExistence type="predicted"/>